<evidence type="ECO:0000256" key="2">
    <source>
        <dbReference type="SAM" id="Phobius"/>
    </source>
</evidence>
<dbReference type="EMBL" id="LJGP01000027">
    <property type="protein sequence ID" value="KWU03407.1"/>
    <property type="molecule type" value="Genomic_DNA"/>
</dbReference>
<dbReference type="Proteomes" id="UP000067598">
    <property type="component" value="Unassembled WGS sequence"/>
</dbReference>
<evidence type="ECO:0000259" key="3">
    <source>
        <dbReference type="Pfam" id="PF14501"/>
    </source>
</evidence>
<dbReference type="InterPro" id="IPR036890">
    <property type="entry name" value="HATPase_C_sf"/>
</dbReference>
<gene>
    <name evidence="4" type="ORF">AEL95_07635</name>
</gene>
<keyword evidence="4" id="KW-0418">Kinase</keyword>
<dbReference type="RefSeq" id="WP_060462277.1">
    <property type="nucleotide sequence ID" value="NZ_AP025162.1"/>
</dbReference>
<feature type="transmembrane region" description="Helical" evidence="2">
    <location>
        <begin position="35"/>
        <end position="59"/>
    </location>
</feature>
<evidence type="ECO:0000256" key="1">
    <source>
        <dbReference type="SAM" id="Coils"/>
    </source>
</evidence>
<accession>A0A109DDE7</accession>
<feature type="transmembrane region" description="Helical" evidence="2">
    <location>
        <begin position="104"/>
        <end position="125"/>
    </location>
</feature>
<feature type="transmembrane region" description="Helical" evidence="2">
    <location>
        <begin position="6"/>
        <end position="23"/>
    </location>
</feature>
<dbReference type="Pfam" id="PF14501">
    <property type="entry name" value="HATPase_c_5"/>
    <property type="match status" value="1"/>
</dbReference>
<dbReference type="InterPro" id="IPR032834">
    <property type="entry name" value="NatK-like_C"/>
</dbReference>
<protein>
    <submittedName>
        <fullName evidence="4">Histidine kinase</fullName>
    </submittedName>
</protein>
<dbReference type="Gene3D" id="3.30.565.10">
    <property type="entry name" value="Histidine kinase-like ATPase, C-terminal domain"/>
    <property type="match status" value="1"/>
</dbReference>
<dbReference type="AlphaFoldDB" id="A0A109DDE7"/>
<dbReference type="GO" id="GO:0042802">
    <property type="term" value="F:identical protein binding"/>
    <property type="evidence" value="ECO:0007669"/>
    <property type="project" value="TreeGrafter"/>
</dbReference>
<dbReference type="PATRIC" id="fig|47770.28.peg.968"/>
<feature type="transmembrane region" description="Helical" evidence="2">
    <location>
        <begin position="172"/>
        <end position="192"/>
    </location>
</feature>
<keyword evidence="2" id="KW-0812">Transmembrane</keyword>
<feature type="coiled-coil region" evidence="1">
    <location>
        <begin position="211"/>
        <end position="268"/>
    </location>
</feature>
<organism evidence="4 5">
    <name type="scientific">Lactobacillus crispatus</name>
    <dbReference type="NCBI Taxonomy" id="47770"/>
    <lineage>
        <taxon>Bacteria</taxon>
        <taxon>Bacillati</taxon>
        <taxon>Bacillota</taxon>
        <taxon>Bacilli</taxon>
        <taxon>Lactobacillales</taxon>
        <taxon>Lactobacillaceae</taxon>
        <taxon>Lactobacillus</taxon>
    </lineage>
</organism>
<feature type="domain" description="Sensor histidine kinase NatK-like C-terminal" evidence="3">
    <location>
        <begin position="325"/>
        <end position="433"/>
    </location>
</feature>
<evidence type="ECO:0000313" key="4">
    <source>
        <dbReference type="EMBL" id="KWU03407.1"/>
    </source>
</evidence>
<keyword evidence="4" id="KW-0808">Transferase</keyword>
<feature type="transmembrane region" description="Helical" evidence="2">
    <location>
        <begin position="79"/>
        <end position="97"/>
    </location>
</feature>
<name>A0A109DDE7_9LACO</name>
<dbReference type="PANTHER" id="PTHR40448">
    <property type="entry name" value="TWO-COMPONENT SENSOR HISTIDINE KINASE"/>
    <property type="match status" value="1"/>
</dbReference>
<sequence>MEKIVLFLFLNVFSSLADVWCFFKISRVRSKKRQILFLCIANIFLGLLLSIGNIGVIFTNILETLLFVLYLRKNNTLEILFGSIILVCTLDLLVDIVSDMITQVMSFTLIGQLSLRFLLILMMIVAIKLGNGKIYNYLANQNNKIFVGILAYTYVSTVSISIIYIQSKSFTPLTLFFSLYILIQTIFAIFIYHEMTMVQEKLLNKKDQEKLKQQQHQLEEYASYLEKSEDDLRAFRHDYKNILNSLKVSAQEGNVQELIQKLDKYTETNLNSKALLKYKDLNHIYVKSIKSIIIPKLTELYNLDIPYNFECRNNIRNLPDHVDELDLVRIIGITFDNAIEESKALIAEKHDIRSAEVQIMVYSDDPDEFEFEIRNKIQNKNISTSQIQQRGFTTKKDHKGLGLANIKEIESKYPDMSISYTIQDGWFDFYMTIDTEDGEEDE</sequence>
<proteinExistence type="predicted"/>
<keyword evidence="1" id="KW-0175">Coiled coil</keyword>
<evidence type="ECO:0000313" key="5">
    <source>
        <dbReference type="Proteomes" id="UP000067598"/>
    </source>
</evidence>
<feature type="transmembrane region" description="Helical" evidence="2">
    <location>
        <begin position="145"/>
        <end position="165"/>
    </location>
</feature>
<keyword evidence="2" id="KW-1133">Transmembrane helix</keyword>
<dbReference type="PANTHER" id="PTHR40448:SF1">
    <property type="entry name" value="TWO-COMPONENT SENSOR HISTIDINE KINASE"/>
    <property type="match status" value="1"/>
</dbReference>
<keyword evidence="2" id="KW-0472">Membrane</keyword>
<dbReference type="GO" id="GO:0016301">
    <property type="term" value="F:kinase activity"/>
    <property type="evidence" value="ECO:0007669"/>
    <property type="project" value="UniProtKB-KW"/>
</dbReference>
<reference evidence="4 5" key="1">
    <citation type="journal article" date="2016" name="Microbiology (Mosc.)">
        <title>Comparison of Lactobacillus crispatus isolates from Lactobacillus-dominated vaginal microbiomes with isolates from microbiomes containing bacterial vaginosis-associated bacteria.</title>
        <authorList>
            <person name="Abdelmaksoud A.A."/>
            <person name="Koparde V.N."/>
            <person name="Sheth N.U."/>
            <person name="Serrano M.G."/>
            <person name="Glascock A.L."/>
            <person name="Fettweis J.M."/>
            <person name="Strauss Iii J.F."/>
            <person name="Buck G.A."/>
            <person name="Jefferson K.K."/>
        </authorList>
    </citation>
    <scope>NUCLEOTIDE SEQUENCE [LARGE SCALE GENOMIC DNA]</scope>
    <source>
        <strain evidence="4 5">VMC3</strain>
    </source>
</reference>
<comment type="caution">
    <text evidence="4">The sequence shown here is derived from an EMBL/GenBank/DDBJ whole genome shotgun (WGS) entry which is preliminary data.</text>
</comment>